<organism evidence="1 2">
    <name type="scientific">Scutellospora calospora</name>
    <dbReference type="NCBI Taxonomy" id="85575"/>
    <lineage>
        <taxon>Eukaryota</taxon>
        <taxon>Fungi</taxon>
        <taxon>Fungi incertae sedis</taxon>
        <taxon>Mucoromycota</taxon>
        <taxon>Glomeromycotina</taxon>
        <taxon>Glomeromycetes</taxon>
        <taxon>Diversisporales</taxon>
        <taxon>Gigasporaceae</taxon>
        <taxon>Scutellospora</taxon>
    </lineage>
</organism>
<name>A0ACA9PIA5_9GLOM</name>
<evidence type="ECO:0000313" key="1">
    <source>
        <dbReference type="EMBL" id="CAG8710486.1"/>
    </source>
</evidence>
<feature type="non-terminal residue" evidence="1">
    <location>
        <position position="1"/>
    </location>
</feature>
<reference evidence="1" key="1">
    <citation type="submission" date="2021-06" db="EMBL/GenBank/DDBJ databases">
        <authorList>
            <person name="Kallberg Y."/>
            <person name="Tangrot J."/>
            <person name="Rosling A."/>
        </authorList>
    </citation>
    <scope>NUCLEOTIDE SEQUENCE</scope>
    <source>
        <strain evidence="1">AU212A</strain>
    </source>
</reference>
<dbReference type="EMBL" id="CAJVPM010042938">
    <property type="protein sequence ID" value="CAG8710486.1"/>
    <property type="molecule type" value="Genomic_DNA"/>
</dbReference>
<accession>A0ACA9PIA5</accession>
<proteinExistence type="predicted"/>
<comment type="caution">
    <text evidence="1">The sequence shown here is derived from an EMBL/GenBank/DDBJ whole genome shotgun (WGS) entry which is preliminary data.</text>
</comment>
<sequence>IVERGEVFTEGLDGEYFDENGIVYWRRRFEKYKIEYLQDYPNCKKMVEYRKLKRKSTWNNTMKKRRYIEKKRKEIENERRGSRFWRPLTFYFYGFGAEIVRNLFWDELYDKPDMKKNKSTWWNGYEEQDI</sequence>
<gene>
    <name evidence="1" type="ORF">SCALOS_LOCUS10849</name>
</gene>
<feature type="non-terminal residue" evidence="1">
    <location>
        <position position="130"/>
    </location>
</feature>
<evidence type="ECO:0000313" key="2">
    <source>
        <dbReference type="Proteomes" id="UP000789860"/>
    </source>
</evidence>
<protein>
    <submittedName>
        <fullName evidence="1">3_t:CDS:1</fullName>
    </submittedName>
</protein>
<dbReference type="Proteomes" id="UP000789860">
    <property type="component" value="Unassembled WGS sequence"/>
</dbReference>
<keyword evidence="2" id="KW-1185">Reference proteome</keyword>